<name>A0A1G9VDA8_9ACTN</name>
<dbReference type="Proteomes" id="UP000199063">
    <property type="component" value="Unassembled WGS sequence"/>
</dbReference>
<reference evidence="2" key="1">
    <citation type="submission" date="2016-10" db="EMBL/GenBank/DDBJ databases">
        <authorList>
            <person name="Varghese N."/>
            <person name="Submissions S."/>
        </authorList>
    </citation>
    <scope>NUCLEOTIDE SEQUENCE [LARGE SCALE GENOMIC DNA]</scope>
    <source>
        <strain evidence="2">CGMCC 4.7042</strain>
    </source>
</reference>
<gene>
    <name evidence="1" type="ORF">SAMN05444921_11231</name>
</gene>
<sequence length="76" mass="7762">MYATIPSAGVVGALDDLVRSLTPAARACVIERLAGRGGVTADEQTLLYAAPTSWCTTGPPSRWCGSGASPSRVTPV</sequence>
<dbReference type="STRING" id="1196353.SAMN05444921_11231"/>
<protein>
    <submittedName>
        <fullName evidence="1">Uncharacterized protein</fullName>
    </submittedName>
</protein>
<accession>A0A1G9VDA8</accession>
<evidence type="ECO:0000313" key="2">
    <source>
        <dbReference type="Proteomes" id="UP000199063"/>
    </source>
</evidence>
<proteinExistence type="predicted"/>
<keyword evidence="2" id="KW-1185">Reference proteome</keyword>
<dbReference type="EMBL" id="FNHI01000012">
    <property type="protein sequence ID" value="SDM69845.1"/>
    <property type="molecule type" value="Genomic_DNA"/>
</dbReference>
<dbReference type="AlphaFoldDB" id="A0A1G9VDA8"/>
<organism evidence="1 2">
    <name type="scientific">Streptomyces wuyuanensis</name>
    <dbReference type="NCBI Taxonomy" id="1196353"/>
    <lineage>
        <taxon>Bacteria</taxon>
        <taxon>Bacillati</taxon>
        <taxon>Actinomycetota</taxon>
        <taxon>Actinomycetes</taxon>
        <taxon>Kitasatosporales</taxon>
        <taxon>Streptomycetaceae</taxon>
        <taxon>Streptomyces</taxon>
    </lineage>
</organism>
<evidence type="ECO:0000313" key="1">
    <source>
        <dbReference type="EMBL" id="SDM69845.1"/>
    </source>
</evidence>